<evidence type="ECO:0000313" key="3">
    <source>
        <dbReference type="Proteomes" id="UP000572817"/>
    </source>
</evidence>
<sequence>MARKNSTSLRRGSTASPRPAKKKPPAPNPKPLTPKAPRTPVRALHRRRASSAAAASPPQPTPSPKRKSQETTTLPQPPAKRPRSSYCDEFMGRGDAYTTKKTCEDELAPALALAGQDGPIAIARDTQLDFSEMALAILSVTEAISQGGAVKFCLYDVEAAAVAAQAKGRWATVGGMAVDFFATHRDGRPLLMPWVAGAWDSAHDRLVWARPAADGAVEVTFYDSMVAPGDRARRVIETQVQEHLGRSTWMAGARGYRFAWKDSRTGGCVEQVGATCGLHVVLNAWIVALGFEPSQKNRRRGSQNGVHYQHIADVVRLAIHGAATFDYIFAALVCLGYIDEGETVEEGRRFEWTAGMHSDSNAQEMLEYSRRRSQTMQKKDKDSGGQNSGAGANTGEPTVTEPPKTPETPQRSSPKSAPSAASGSPDEGKENPHTYLKQKILEHEHVVGTEEETGSPSFLISPKEDLLDTDIVLALLSVTEAVSQLGVAKFCLYEPLPWAEIQNSIMRHGIQNWKAHNREHGMATEFDIHRREKAILMPWGLYRAKQPTKAASDIQDPATTETSVHQVLVLATHETVGSSARIHVRIYDSAPGHAMPRRQEIQDQIRELLGTSWCDWPRDSWRFEWPLVMLQTAPTACGIHATLNGWTLALGLQPPGIQLKVHNPDGELEFYRAAAAMIGFAGRGMVRADTIMALFRSYGFVQNRTREVSGRRRFNHTVTIMDVSEHRRLSGEKAKKGQPTGIGGDKNKSNTTPSRPPANNPPITSPTTPTSIDLDASPPCSTCPVPGHCVTPAADTTNPPRSSYALSVSQPWADKTLKGGKYSPSDSGDRLKKWIGKKKQLAKKSRYFEPQAVAWVSSSRQLSDGQIIRGIECVTEAIGLHSEGGAEFGVYTKRAYESALKGGGEKEDIVVGTRQEVLLPLVTGRGKKANRDTCDIVLLRVRHGVDGRSMEDRIVVEYWTDLLDTLTDEDKDLLQHDAENLIRRLRWWSGPGEDDEDEPPFKHRWHASRRRSSKIVGGIHVILDAWALALGLTPMTQESTTPTSPQAFASHTTWLHKGTIELITMAVHGCMNAELIIAQLRSFGWVQSTAQLDEARNFKSTCAFSDEQVLQDHVSELFSQIYPDGAQRRDKPTCLGCPVQNHCPKKPGSKDGEERKWRPAFWPDILRDYPCPFFNGRLQTLEQYQVDDDMAAEWNTIVQDFGTEKDWTLSAVVRAIASITEAISMNGYGGQVSHGQKVLFALYDHRRFNDARREGVSGTDIQPLRFKAVDGKNDLGRYGEQIIVPFANNHLVSASTRATKRYHSACGLRPEIVHYFLEDPAFPGMPIGSHKADMEKDVESTLRNMRWFKGGFDTPAAREEREYFHTWRPVAPLLPLLELNGEQGSERTALLCRTYTGLHMILNAWVIALGFQPPTAGLRFTSYGDLWRLVVLACQGIIDSATIFALLRCVNWIQGEDVDLPEARRFDETPKFVVDDDLTCHYDWVKERLDVLERWKGWKPKKKDLDAKRELDAKKAEYEAKQDTADRKHEEAKRREADSPDADGTRAAREQADDAGTGASLARCVYEEAADRYRGPTKDLHVTHRELLRTPGCGPAFRGVVPSLIAEEMRIGYWDGLDGQWEAIRRSEAEKKLEKANKLLASVLGKRKREMRQLEVNSKSESNRRTLAKLFHVSPEDVNIGEVFREMVDAAERYFFAYEKV</sequence>
<feature type="compositionally biased region" description="Pro residues" evidence="1">
    <location>
        <begin position="754"/>
        <end position="764"/>
    </location>
</feature>
<feature type="compositionally biased region" description="Basic and acidic residues" evidence="1">
    <location>
        <begin position="725"/>
        <end position="735"/>
    </location>
</feature>
<dbReference type="Proteomes" id="UP000572817">
    <property type="component" value="Unassembled WGS sequence"/>
</dbReference>
<dbReference type="PANTHER" id="PTHR24216:SF65">
    <property type="entry name" value="PAXILLIN-LIKE PROTEIN 1"/>
    <property type="match status" value="1"/>
</dbReference>
<dbReference type="PANTHER" id="PTHR24216">
    <property type="entry name" value="PAXILLIN-RELATED"/>
    <property type="match status" value="1"/>
</dbReference>
<reference evidence="2" key="1">
    <citation type="submission" date="2020-04" db="EMBL/GenBank/DDBJ databases">
        <title>Genome Assembly and Annotation of Botryosphaeria dothidea sdau 11-99, a Latent Pathogen of Apple Fruit Ring Rot in China.</title>
        <authorList>
            <person name="Yu C."/>
            <person name="Diao Y."/>
            <person name="Lu Q."/>
            <person name="Zhao J."/>
            <person name="Cui S."/>
            <person name="Peng C."/>
            <person name="He B."/>
            <person name="Liu H."/>
        </authorList>
    </citation>
    <scope>NUCLEOTIDE SEQUENCE [LARGE SCALE GENOMIC DNA]</scope>
    <source>
        <strain evidence="2">Sdau11-99</strain>
    </source>
</reference>
<feature type="region of interest" description="Disordered" evidence="1">
    <location>
        <begin position="1"/>
        <end position="88"/>
    </location>
</feature>
<accession>A0A8H4J0C9</accession>
<keyword evidence="3" id="KW-1185">Reference proteome</keyword>
<feature type="compositionally biased region" description="Low complexity" evidence="1">
    <location>
        <begin position="394"/>
        <end position="425"/>
    </location>
</feature>
<gene>
    <name evidence="2" type="ORF">GTA08_BOTSDO13504</name>
</gene>
<dbReference type="EMBL" id="WWBZ02000012">
    <property type="protein sequence ID" value="KAF4310866.1"/>
    <property type="molecule type" value="Genomic_DNA"/>
</dbReference>
<feature type="compositionally biased region" description="Polar residues" evidence="1">
    <location>
        <begin position="1"/>
        <end position="14"/>
    </location>
</feature>
<feature type="region of interest" description="Disordered" evidence="1">
    <location>
        <begin position="1516"/>
        <end position="1555"/>
    </location>
</feature>
<evidence type="ECO:0000313" key="2">
    <source>
        <dbReference type="EMBL" id="KAF4310866.1"/>
    </source>
</evidence>
<feature type="compositionally biased region" description="Pro residues" evidence="1">
    <location>
        <begin position="25"/>
        <end position="34"/>
    </location>
</feature>
<feature type="region of interest" description="Disordered" evidence="1">
    <location>
        <begin position="368"/>
        <end position="432"/>
    </location>
</feature>
<organism evidence="2 3">
    <name type="scientific">Botryosphaeria dothidea</name>
    <dbReference type="NCBI Taxonomy" id="55169"/>
    <lineage>
        <taxon>Eukaryota</taxon>
        <taxon>Fungi</taxon>
        <taxon>Dikarya</taxon>
        <taxon>Ascomycota</taxon>
        <taxon>Pezizomycotina</taxon>
        <taxon>Dothideomycetes</taxon>
        <taxon>Dothideomycetes incertae sedis</taxon>
        <taxon>Botryosphaeriales</taxon>
        <taxon>Botryosphaeriaceae</taxon>
        <taxon>Botryosphaeria</taxon>
    </lineage>
</organism>
<protein>
    <submittedName>
        <fullName evidence="2">Uncharacterized protein</fullName>
    </submittedName>
</protein>
<feature type="compositionally biased region" description="Basic and acidic residues" evidence="1">
    <location>
        <begin position="1516"/>
        <end position="1552"/>
    </location>
</feature>
<proteinExistence type="predicted"/>
<dbReference type="OrthoDB" id="3825435at2759"/>
<comment type="caution">
    <text evidence="2">The sequence shown here is derived from an EMBL/GenBank/DDBJ whole genome shotgun (WGS) entry which is preliminary data.</text>
</comment>
<name>A0A8H4J0C9_9PEZI</name>
<evidence type="ECO:0000256" key="1">
    <source>
        <dbReference type="SAM" id="MobiDB-lite"/>
    </source>
</evidence>
<feature type="region of interest" description="Disordered" evidence="1">
    <location>
        <begin position="725"/>
        <end position="778"/>
    </location>
</feature>